<protein>
    <submittedName>
        <fullName evidence="2">Uncharacterized protein</fullName>
    </submittedName>
</protein>
<feature type="non-terminal residue" evidence="2">
    <location>
        <position position="446"/>
    </location>
</feature>
<dbReference type="AlphaFoldDB" id="A0A1B6MGV1"/>
<feature type="compositionally biased region" description="Polar residues" evidence="1">
    <location>
        <begin position="384"/>
        <end position="446"/>
    </location>
</feature>
<feature type="region of interest" description="Disordered" evidence="1">
    <location>
        <begin position="368"/>
        <end position="446"/>
    </location>
</feature>
<feature type="compositionally biased region" description="Basic and acidic residues" evidence="1">
    <location>
        <begin position="372"/>
        <end position="383"/>
    </location>
</feature>
<accession>A0A1B6MGV1</accession>
<proteinExistence type="predicted"/>
<feature type="region of interest" description="Disordered" evidence="1">
    <location>
        <begin position="134"/>
        <end position="158"/>
    </location>
</feature>
<gene>
    <name evidence="2" type="ORF">g.7263</name>
</gene>
<feature type="region of interest" description="Disordered" evidence="1">
    <location>
        <begin position="1"/>
        <end position="51"/>
    </location>
</feature>
<evidence type="ECO:0000313" key="2">
    <source>
        <dbReference type="EMBL" id="JAT35177.1"/>
    </source>
</evidence>
<dbReference type="EMBL" id="GEBQ01004800">
    <property type="protein sequence ID" value="JAT35177.1"/>
    <property type="molecule type" value="Transcribed_RNA"/>
</dbReference>
<feature type="non-terminal residue" evidence="2">
    <location>
        <position position="1"/>
    </location>
</feature>
<feature type="compositionally biased region" description="Polar residues" evidence="1">
    <location>
        <begin position="1"/>
        <end position="20"/>
    </location>
</feature>
<name>A0A1B6MGV1_9HEMI</name>
<feature type="compositionally biased region" description="Basic and acidic residues" evidence="1">
    <location>
        <begin position="145"/>
        <end position="158"/>
    </location>
</feature>
<evidence type="ECO:0000256" key="1">
    <source>
        <dbReference type="SAM" id="MobiDB-lite"/>
    </source>
</evidence>
<organism evidence="2">
    <name type="scientific">Graphocephala atropunctata</name>
    <dbReference type="NCBI Taxonomy" id="36148"/>
    <lineage>
        <taxon>Eukaryota</taxon>
        <taxon>Metazoa</taxon>
        <taxon>Ecdysozoa</taxon>
        <taxon>Arthropoda</taxon>
        <taxon>Hexapoda</taxon>
        <taxon>Insecta</taxon>
        <taxon>Pterygota</taxon>
        <taxon>Neoptera</taxon>
        <taxon>Paraneoptera</taxon>
        <taxon>Hemiptera</taxon>
        <taxon>Auchenorrhyncha</taxon>
        <taxon>Membracoidea</taxon>
        <taxon>Cicadellidae</taxon>
        <taxon>Cicadellinae</taxon>
        <taxon>Cicadellini</taxon>
        <taxon>Graphocephala</taxon>
    </lineage>
</organism>
<sequence>ATAAQQQRDSQGQSKESSTVVEVRVDLETTASQKKNMTAARDPPSVEQRTSVTLVNCDLNSQGMEQSGKCEGNRNNSNQARKPLTIYSHHESREELIIPDVLDQDSPSVTKHCDKEVEKRIQLFLSDRIWADHDNADEDPLSSPDTKRDTRPNKTEDERIAAEGSRLRVYNPLKESPMIVDNADGKSIKVNMSKDDKSDATITIIDVDQAQSLQTKDHYSQTETGESIHVRQLKRVQEEKSAPSTWKKNLQDLVLKVKKQDPKSLQMVRTEELNNLRHAIRRQDLKSIQISSREEHLNPKPLSNKLPDLILNKQGIGYCGTSIVNNDQVINKQGTISKDHQIEIRQKTKYRQILPNTKEIDLINSETVETSQVKKDSDEKNDSMIHQGSSKQQAPNQTIMIQQSSSKQQVPNQTMMIQQGSSKQQVSNQTMMIQQGSSKQQVSNQT</sequence>
<reference evidence="2" key="1">
    <citation type="submission" date="2015-11" db="EMBL/GenBank/DDBJ databases">
        <title>De novo transcriptome assembly of four potential Pierce s Disease insect vectors from Arizona vineyards.</title>
        <authorList>
            <person name="Tassone E.E."/>
        </authorList>
    </citation>
    <scope>NUCLEOTIDE SEQUENCE</scope>
</reference>